<dbReference type="EMBL" id="BPLQ01011932">
    <property type="protein sequence ID" value="GIY61320.1"/>
    <property type="molecule type" value="Genomic_DNA"/>
</dbReference>
<proteinExistence type="predicted"/>
<reference evidence="1 2" key="1">
    <citation type="submission" date="2021-06" db="EMBL/GenBank/DDBJ databases">
        <title>Caerostris darwini draft genome.</title>
        <authorList>
            <person name="Kono N."/>
            <person name="Arakawa K."/>
        </authorList>
    </citation>
    <scope>NUCLEOTIDE SEQUENCE [LARGE SCALE GENOMIC DNA]</scope>
</reference>
<name>A0AAV4UV87_9ARAC</name>
<evidence type="ECO:0000313" key="1">
    <source>
        <dbReference type="EMBL" id="GIY61320.1"/>
    </source>
</evidence>
<accession>A0AAV4UV87</accession>
<protein>
    <submittedName>
        <fullName evidence="1">Uncharacterized protein</fullName>
    </submittedName>
</protein>
<dbReference type="AlphaFoldDB" id="A0AAV4UV87"/>
<keyword evidence="2" id="KW-1185">Reference proteome</keyword>
<comment type="caution">
    <text evidence="1">The sequence shown here is derived from an EMBL/GenBank/DDBJ whole genome shotgun (WGS) entry which is preliminary data.</text>
</comment>
<sequence>MACDQPVAEASRLLTSSDALYLERVNRRWGRAEVLSALEFAKNARIAKAGNAEDIRSSSGHCISLINHKASEFEPRNKQGKYGGETPPVGFIIRIARECSRH</sequence>
<organism evidence="1 2">
    <name type="scientific">Caerostris darwini</name>
    <dbReference type="NCBI Taxonomy" id="1538125"/>
    <lineage>
        <taxon>Eukaryota</taxon>
        <taxon>Metazoa</taxon>
        <taxon>Ecdysozoa</taxon>
        <taxon>Arthropoda</taxon>
        <taxon>Chelicerata</taxon>
        <taxon>Arachnida</taxon>
        <taxon>Araneae</taxon>
        <taxon>Araneomorphae</taxon>
        <taxon>Entelegynae</taxon>
        <taxon>Araneoidea</taxon>
        <taxon>Araneidae</taxon>
        <taxon>Caerostris</taxon>
    </lineage>
</organism>
<gene>
    <name evidence="1" type="ORF">CDAR_217161</name>
</gene>
<dbReference type="Proteomes" id="UP001054837">
    <property type="component" value="Unassembled WGS sequence"/>
</dbReference>
<evidence type="ECO:0000313" key="2">
    <source>
        <dbReference type="Proteomes" id="UP001054837"/>
    </source>
</evidence>